<name>A0A1X9WE85_USTVR</name>
<evidence type="ECO:0000256" key="1">
    <source>
        <dbReference type="SAM" id="MobiDB-lite"/>
    </source>
</evidence>
<dbReference type="EMBL" id="KY617825">
    <property type="protein sequence ID" value="ARS01320.1"/>
    <property type="molecule type" value="Genomic_DNA"/>
</dbReference>
<sequence length="179" mass="19440">MLRQGPGSGQLQIGRGLASWYPPPPRSCCKPRRSTPGFRHAPDTLFLQDRARKLEDTMAKRHDAIAMPPDHPAPASPGLSKTSAAILSSLQVLKWRRASGTPGRCSSASDLAARGAGPVRRRQTRPGLARRAQGRFACFRWLQARRPAQGKGLRDPVASVIHERLGGGRGWAAEIEVDV</sequence>
<feature type="region of interest" description="Disordered" evidence="1">
    <location>
        <begin position="101"/>
        <end position="128"/>
    </location>
</feature>
<organism evidence="2">
    <name type="scientific">Ustilaginoidea virens</name>
    <name type="common">Rice false smut fungus</name>
    <name type="synonym">Villosiclava virens</name>
    <dbReference type="NCBI Taxonomy" id="1159556"/>
    <lineage>
        <taxon>Eukaryota</taxon>
        <taxon>Fungi</taxon>
        <taxon>Dikarya</taxon>
        <taxon>Ascomycota</taxon>
        <taxon>Pezizomycotina</taxon>
        <taxon>Sordariomycetes</taxon>
        <taxon>Hypocreomycetidae</taxon>
        <taxon>Hypocreales</taxon>
        <taxon>Clavicipitaceae</taxon>
        <taxon>Ustilaginoidea</taxon>
    </lineage>
</organism>
<accession>A0A1X9WE85</accession>
<reference evidence="2" key="1">
    <citation type="submission" date="2017-02" db="EMBL/GenBank/DDBJ databases">
        <title>PCR markers derived from comparative genomics for detection and identification of the rice pathogen Ustilaginoidea virens in plant tissues.</title>
        <authorList>
            <person name="Tang J."/>
            <person name="Zheng L."/>
            <person name="Jia Q."/>
            <person name="Liu H."/>
            <person name="Hsiang T."/>
            <person name="Huang J."/>
        </authorList>
    </citation>
    <scope>NUCLEOTIDE SEQUENCE</scope>
    <source>
        <strain evidence="2">HWD-2</strain>
    </source>
</reference>
<evidence type="ECO:0000313" key="2">
    <source>
        <dbReference type="EMBL" id="ARS01320.1"/>
    </source>
</evidence>
<proteinExistence type="predicted"/>
<feature type="region of interest" description="Disordered" evidence="1">
    <location>
        <begin position="22"/>
        <end position="41"/>
    </location>
</feature>
<protein>
    <submittedName>
        <fullName evidence="2">Uncharacterized protein</fullName>
    </submittedName>
</protein>
<dbReference type="AlphaFoldDB" id="A0A1X9WE85"/>